<evidence type="ECO:0000313" key="4">
    <source>
        <dbReference type="Proteomes" id="UP001140949"/>
    </source>
</evidence>
<reference evidence="2" key="1">
    <citation type="journal article" date="2023" name="GigaByte">
        <title>Genome assembly of the bearded iris, Iris pallida Lam.</title>
        <authorList>
            <person name="Bruccoleri R.E."/>
            <person name="Oakeley E.J."/>
            <person name="Faust A.M.E."/>
            <person name="Altorfer M."/>
            <person name="Dessus-Babus S."/>
            <person name="Burckhardt D."/>
            <person name="Oertli M."/>
            <person name="Naumann U."/>
            <person name="Petersen F."/>
            <person name="Wong J."/>
        </authorList>
    </citation>
    <scope>NUCLEOTIDE SEQUENCE</scope>
    <source>
        <strain evidence="2">GSM-AAB239-AS_SAM_17_03QT</strain>
    </source>
</reference>
<dbReference type="Proteomes" id="UP001140949">
    <property type="component" value="Unassembled WGS sequence"/>
</dbReference>
<sequence>MFLTDKYRSSSHGHGHDRHSKKLHNYSPEAFEEALIFRLKSLPPLPPSSPSIPLSWLASAVRLLSATLSSFASLLSDPSLSLSVADLSPHLDSSSASLLDAANSISAAVDRLTSLRLHLRLSLRRGSVPLWDPEPASASLAFPLSVPPAPRGRTATSVRRAVFAVEAVSSLVVGSVLAGLGHAAAAASLTRIRVPAELPWAHAFNAVASAVQGRTGAAEIAAVTAAVEKLKAAASGNDGVEEAVVATEEMAEGLEALGNAVDGLFRAGLRARNAAMQSFRAGLGPNKCK</sequence>
<keyword evidence="4" id="KW-1185">Reference proteome</keyword>
<feature type="compositionally biased region" description="Basic residues" evidence="1">
    <location>
        <begin position="9"/>
        <end position="23"/>
    </location>
</feature>
<proteinExistence type="predicted"/>
<dbReference type="EMBL" id="JANAVB010005599">
    <property type="protein sequence ID" value="KAJ6846284.1"/>
    <property type="molecule type" value="Genomic_DNA"/>
</dbReference>
<reference evidence="2" key="2">
    <citation type="submission" date="2023-04" db="EMBL/GenBank/DDBJ databases">
        <authorList>
            <person name="Bruccoleri R.E."/>
            <person name="Oakeley E.J."/>
            <person name="Faust A.-M."/>
            <person name="Dessus-Babus S."/>
            <person name="Altorfer M."/>
            <person name="Burckhardt D."/>
            <person name="Oertli M."/>
            <person name="Naumann U."/>
            <person name="Petersen F."/>
            <person name="Wong J."/>
        </authorList>
    </citation>
    <scope>NUCLEOTIDE SEQUENCE</scope>
    <source>
        <strain evidence="2">GSM-AAB239-AS_SAM_17_03QT</strain>
        <tissue evidence="2">Leaf</tissue>
    </source>
</reference>
<protein>
    <submittedName>
        <fullName evidence="2">Basic proline-rich protein-like</fullName>
    </submittedName>
</protein>
<organism evidence="2 4">
    <name type="scientific">Iris pallida</name>
    <name type="common">Sweet iris</name>
    <dbReference type="NCBI Taxonomy" id="29817"/>
    <lineage>
        <taxon>Eukaryota</taxon>
        <taxon>Viridiplantae</taxon>
        <taxon>Streptophyta</taxon>
        <taxon>Embryophyta</taxon>
        <taxon>Tracheophyta</taxon>
        <taxon>Spermatophyta</taxon>
        <taxon>Magnoliopsida</taxon>
        <taxon>Liliopsida</taxon>
        <taxon>Asparagales</taxon>
        <taxon>Iridaceae</taxon>
        <taxon>Iridoideae</taxon>
        <taxon>Irideae</taxon>
        <taxon>Iris</taxon>
    </lineage>
</organism>
<dbReference type="AlphaFoldDB" id="A0AAX6H9J4"/>
<comment type="caution">
    <text evidence="2">The sequence shown here is derived from an EMBL/GenBank/DDBJ whole genome shotgun (WGS) entry which is preliminary data.</text>
</comment>
<evidence type="ECO:0000313" key="3">
    <source>
        <dbReference type="EMBL" id="KAJ6846284.1"/>
    </source>
</evidence>
<dbReference type="EMBL" id="JANAVB010011399">
    <property type="protein sequence ID" value="KAJ6837328.1"/>
    <property type="molecule type" value="Genomic_DNA"/>
</dbReference>
<name>A0AAX6H9J4_IRIPA</name>
<evidence type="ECO:0000313" key="2">
    <source>
        <dbReference type="EMBL" id="KAJ6837328.1"/>
    </source>
</evidence>
<dbReference type="PANTHER" id="PTHR31509">
    <property type="entry name" value="BPS1-LIKE PROTEIN"/>
    <property type="match status" value="1"/>
</dbReference>
<gene>
    <name evidence="2" type="ORF">M6B38_122305</name>
    <name evidence="3" type="ORF">M6B38_279575</name>
</gene>
<feature type="region of interest" description="Disordered" evidence="1">
    <location>
        <begin position="1"/>
        <end position="23"/>
    </location>
</feature>
<accession>A0AAX6H9J4</accession>
<evidence type="ECO:0000256" key="1">
    <source>
        <dbReference type="SAM" id="MobiDB-lite"/>
    </source>
</evidence>